<proteinExistence type="predicted"/>
<gene>
    <name evidence="2" type="ORF">PCOR1329_LOCUS22877</name>
</gene>
<sequence length="142" mass="14818">EDVEVDLARKSELEDLLVVNACVVLQAGCLGQGAGASPDQGALCEAVVSAVRGITGGSCISGEVMSASIPRDATRDAGHKVVRLAPTFEDDNVAEEPFSPISPEVQSETSPTEQQAKAHDATGSRSKPQIFGSEVPERQKTE</sequence>
<comment type="caution">
    <text evidence="2">The sequence shown here is derived from an EMBL/GenBank/DDBJ whole genome shotgun (WGS) entry which is preliminary data.</text>
</comment>
<organism evidence="2 3">
    <name type="scientific">Prorocentrum cordatum</name>
    <dbReference type="NCBI Taxonomy" id="2364126"/>
    <lineage>
        <taxon>Eukaryota</taxon>
        <taxon>Sar</taxon>
        <taxon>Alveolata</taxon>
        <taxon>Dinophyceae</taxon>
        <taxon>Prorocentrales</taxon>
        <taxon>Prorocentraceae</taxon>
        <taxon>Prorocentrum</taxon>
    </lineage>
</organism>
<evidence type="ECO:0000313" key="3">
    <source>
        <dbReference type="Proteomes" id="UP001189429"/>
    </source>
</evidence>
<feature type="non-terminal residue" evidence="2">
    <location>
        <position position="1"/>
    </location>
</feature>
<accession>A0ABN9RTB9</accession>
<dbReference type="EMBL" id="CAUYUJ010007684">
    <property type="protein sequence ID" value="CAK0821663.1"/>
    <property type="molecule type" value="Genomic_DNA"/>
</dbReference>
<reference evidence="2" key="1">
    <citation type="submission" date="2023-10" db="EMBL/GenBank/DDBJ databases">
        <authorList>
            <person name="Chen Y."/>
            <person name="Shah S."/>
            <person name="Dougan E. K."/>
            <person name="Thang M."/>
            <person name="Chan C."/>
        </authorList>
    </citation>
    <scope>NUCLEOTIDE SEQUENCE [LARGE SCALE GENOMIC DNA]</scope>
</reference>
<feature type="region of interest" description="Disordered" evidence="1">
    <location>
        <begin position="88"/>
        <end position="142"/>
    </location>
</feature>
<evidence type="ECO:0000313" key="2">
    <source>
        <dbReference type="EMBL" id="CAK0821663.1"/>
    </source>
</evidence>
<name>A0ABN9RTB9_9DINO</name>
<dbReference type="Proteomes" id="UP001189429">
    <property type="component" value="Unassembled WGS sequence"/>
</dbReference>
<feature type="compositionally biased region" description="Polar residues" evidence="1">
    <location>
        <begin position="104"/>
        <end position="115"/>
    </location>
</feature>
<keyword evidence="3" id="KW-1185">Reference proteome</keyword>
<protein>
    <submittedName>
        <fullName evidence="2">Uncharacterized protein</fullName>
    </submittedName>
</protein>
<feature type="non-terminal residue" evidence="2">
    <location>
        <position position="142"/>
    </location>
</feature>
<evidence type="ECO:0000256" key="1">
    <source>
        <dbReference type="SAM" id="MobiDB-lite"/>
    </source>
</evidence>